<gene>
    <name evidence="1" type="ORF">CV103_07900</name>
</gene>
<comment type="caution">
    <text evidence="1">The sequence shown here is derived from an EMBL/GenBank/DDBJ whole genome shotgun (WGS) entry which is preliminary data.</text>
</comment>
<keyword evidence="2" id="KW-1185">Reference proteome</keyword>
<reference evidence="1 2" key="1">
    <citation type="submission" date="2017-11" db="EMBL/GenBank/DDBJ databases">
        <title>Sphingomonas oleivorans sp. nov., isolated from oil-contaminated soil.</title>
        <authorList>
            <person name="Wang L."/>
            <person name="Chen L."/>
        </authorList>
    </citation>
    <scope>NUCLEOTIDE SEQUENCE [LARGE SCALE GENOMIC DNA]</scope>
    <source>
        <strain evidence="1 2">K101</strain>
    </source>
</reference>
<sequence length="90" mass="8928">MTDVETLLARLRDAPLDSRLDGLDARVMAEIAGIQTAPSLGATAFGLASVMALVVGIAGAAVPASPADATPISPFDANQALAPSTLLGAQ</sequence>
<dbReference type="Proteomes" id="UP000241206">
    <property type="component" value="Unassembled WGS sequence"/>
</dbReference>
<name>A0A2T4I4D1_9SPHN</name>
<dbReference type="AlphaFoldDB" id="A0A2T4I4D1"/>
<protein>
    <submittedName>
        <fullName evidence="1">Uncharacterized protein</fullName>
    </submittedName>
</protein>
<evidence type="ECO:0000313" key="1">
    <source>
        <dbReference type="EMBL" id="PTD24271.1"/>
    </source>
</evidence>
<evidence type="ECO:0000313" key="2">
    <source>
        <dbReference type="Proteomes" id="UP000241206"/>
    </source>
</evidence>
<accession>A0A2T4I4D1</accession>
<organism evidence="1 2">
    <name type="scientific">Edaphosphingomonas fennica</name>
    <dbReference type="NCBI Taxonomy" id="114404"/>
    <lineage>
        <taxon>Bacteria</taxon>
        <taxon>Pseudomonadati</taxon>
        <taxon>Pseudomonadota</taxon>
        <taxon>Alphaproteobacteria</taxon>
        <taxon>Sphingomonadales</taxon>
        <taxon>Rhizorhabdaceae</taxon>
        <taxon>Edaphosphingomonas</taxon>
    </lineage>
</organism>
<proteinExistence type="predicted"/>
<dbReference type="EMBL" id="PHHF01000035">
    <property type="protein sequence ID" value="PTD24271.1"/>
    <property type="molecule type" value="Genomic_DNA"/>
</dbReference>